<proteinExistence type="predicted"/>
<keyword evidence="2" id="KW-1185">Reference proteome</keyword>
<evidence type="ECO:0000313" key="1">
    <source>
        <dbReference type="EMBL" id="CAH2240348.1"/>
    </source>
</evidence>
<dbReference type="AlphaFoldDB" id="A0A8S4RRR6"/>
<dbReference type="Proteomes" id="UP000838756">
    <property type="component" value="Unassembled WGS sequence"/>
</dbReference>
<dbReference type="EMBL" id="CAKXAJ010025494">
    <property type="protein sequence ID" value="CAH2240348.1"/>
    <property type="molecule type" value="Genomic_DNA"/>
</dbReference>
<organism evidence="1 2">
    <name type="scientific">Pararge aegeria aegeria</name>
    <dbReference type="NCBI Taxonomy" id="348720"/>
    <lineage>
        <taxon>Eukaryota</taxon>
        <taxon>Metazoa</taxon>
        <taxon>Ecdysozoa</taxon>
        <taxon>Arthropoda</taxon>
        <taxon>Hexapoda</taxon>
        <taxon>Insecta</taxon>
        <taxon>Pterygota</taxon>
        <taxon>Neoptera</taxon>
        <taxon>Endopterygota</taxon>
        <taxon>Lepidoptera</taxon>
        <taxon>Glossata</taxon>
        <taxon>Ditrysia</taxon>
        <taxon>Papilionoidea</taxon>
        <taxon>Nymphalidae</taxon>
        <taxon>Satyrinae</taxon>
        <taxon>Satyrini</taxon>
        <taxon>Parargina</taxon>
        <taxon>Pararge</taxon>
    </lineage>
</organism>
<gene>
    <name evidence="1" type="primary">jg25888</name>
    <name evidence="1" type="ORF">PAEG_LOCUS16940</name>
</gene>
<accession>A0A8S4RRR6</accession>
<reference evidence="1" key="1">
    <citation type="submission" date="2022-03" db="EMBL/GenBank/DDBJ databases">
        <authorList>
            <person name="Lindestad O."/>
        </authorList>
    </citation>
    <scope>NUCLEOTIDE SEQUENCE</scope>
</reference>
<name>A0A8S4RRR6_9NEOP</name>
<evidence type="ECO:0000313" key="2">
    <source>
        <dbReference type="Proteomes" id="UP000838756"/>
    </source>
</evidence>
<sequence length="131" mass="14701">MSLSESWTWSLASADGLLTENERFLLHDVDLFKTDEDLLKSFPSAAPKIDFNKLLQDDTSNTMYPPSPPDTKPSRAELANDLLQQLETQCKQGMYPNISSNSYTCLPECWPAWWTPDLTLIAEGDPCPVSC</sequence>
<protein>
    <submittedName>
        <fullName evidence="1">Jg25888 protein</fullName>
    </submittedName>
</protein>
<comment type="caution">
    <text evidence="1">The sequence shown here is derived from an EMBL/GenBank/DDBJ whole genome shotgun (WGS) entry which is preliminary data.</text>
</comment>
<dbReference type="OrthoDB" id="5847285at2759"/>